<dbReference type="SUPFAM" id="SSF56281">
    <property type="entry name" value="Metallo-hydrolase/oxidoreductase"/>
    <property type="match status" value="1"/>
</dbReference>
<dbReference type="InterPro" id="IPR036866">
    <property type="entry name" value="RibonucZ/Hydroxyglut_hydro"/>
</dbReference>
<reference evidence="6" key="1">
    <citation type="journal article" date="2014" name="Int. J. Syst. Evol. Microbiol.">
        <title>Complete genome sequence of Corynebacterium casei LMG S-19264T (=DSM 44701T), isolated from a smear-ripened cheese.</title>
        <authorList>
            <consortium name="US DOE Joint Genome Institute (JGI-PGF)"/>
            <person name="Walter F."/>
            <person name="Albersmeier A."/>
            <person name="Kalinowski J."/>
            <person name="Ruckert C."/>
        </authorList>
    </citation>
    <scope>NUCLEOTIDE SEQUENCE</scope>
    <source>
        <strain evidence="6">CGMCC 4.7278</strain>
    </source>
</reference>
<evidence type="ECO:0000313" key="6">
    <source>
        <dbReference type="EMBL" id="GGK62119.1"/>
    </source>
</evidence>
<protein>
    <recommendedName>
        <fullName evidence="8">MBL fold metallo-hydrolase</fullName>
    </recommendedName>
</protein>
<keyword evidence="4" id="KW-0378">Hydrolase</keyword>
<comment type="cofactor">
    <cofactor evidence="1">
        <name>Zn(2+)</name>
        <dbReference type="ChEBI" id="CHEBI:29105"/>
    </cofactor>
</comment>
<evidence type="ECO:0000256" key="1">
    <source>
        <dbReference type="ARBA" id="ARBA00001947"/>
    </source>
</evidence>
<evidence type="ECO:0000256" key="4">
    <source>
        <dbReference type="ARBA" id="ARBA00022801"/>
    </source>
</evidence>
<accession>A0A917QQG5</accession>
<dbReference type="Gene3D" id="3.60.15.10">
    <property type="entry name" value="Ribonuclease Z/Hydroxyacylglutathione hydrolase-like"/>
    <property type="match status" value="1"/>
</dbReference>
<dbReference type="GO" id="GO:0046872">
    <property type="term" value="F:metal ion binding"/>
    <property type="evidence" value="ECO:0007669"/>
    <property type="project" value="UniProtKB-KW"/>
</dbReference>
<evidence type="ECO:0000256" key="5">
    <source>
        <dbReference type="ARBA" id="ARBA00022833"/>
    </source>
</evidence>
<evidence type="ECO:0000313" key="7">
    <source>
        <dbReference type="Proteomes" id="UP000612956"/>
    </source>
</evidence>
<dbReference type="Proteomes" id="UP000612956">
    <property type="component" value="Unassembled WGS sequence"/>
</dbReference>
<dbReference type="PANTHER" id="PTHR42978">
    <property type="entry name" value="QUORUM-QUENCHING LACTONASE YTNP-RELATED-RELATED"/>
    <property type="match status" value="1"/>
</dbReference>
<keyword evidence="7" id="KW-1185">Reference proteome</keyword>
<keyword evidence="5" id="KW-0862">Zinc</keyword>
<proteinExistence type="inferred from homology"/>
<evidence type="ECO:0008006" key="8">
    <source>
        <dbReference type="Google" id="ProtNLM"/>
    </source>
</evidence>
<dbReference type="PANTHER" id="PTHR42978:SF7">
    <property type="entry name" value="METALLO-HYDROLASE RV2300C-RELATED"/>
    <property type="match status" value="1"/>
</dbReference>
<dbReference type="RefSeq" id="WP_188830393.1">
    <property type="nucleotide sequence ID" value="NZ_BMMW01000004.1"/>
</dbReference>
<reference evidence="6" key="2">
    <citation type="submission" date="2020-09" db="EMBL/GenBank/DDBJ databases">
        <authorList>
            <person name="Sun Q."/>
            <person name="Zhou Y."/>
        </authorList>
    </citation>
    <scope>NUCLEOTIDE SEQUENCE</scope>
    <source>
        <strain evidence="6">CGMCC 4.7278</strain>
    </source>
</reference>
<comment type="caution">
    <text evidence="6">The sequence shown here is derived from an EMBL/GenBank/DDBJ whole genome shotgun (WGS) entry which is preliminary data.</text>
</comment>
<comment type="similarity">
    <text evidence="2">Belongs to the metallo-beta-lactamase superfamily.</text>
</comment>
<name>A0A917QQG5_9NOCA</name>
<dbReference type="EMBL" id="BMMW01000004">
    <property type="protein sequence ID" value="GGK62119.1"/>
    <property type="molecule type" value="Genomic_DNA"/>
</dbReference>
<evidence type="ECO:0000256" key="2">
    <source>
        <dbReference type="ARBA" id="ARBA00007749"/>
    </source>
</evidence>
<evidence type="ECO:0000256" key="3">
    <source>
        <dbReference type="ARBA" id="ARBA00022723"/>
    </source>
</evidence>
<gene>
    <name evidence="6" type="ORF">GCM10011591_38000</name>
</gene>
<dbReference type="InterPro" id="IPR051013">
    <property type="entry name" value="MBL_superfamily_lactonases"/>
</dbReference>
<dbReference type="AlphaFoldDB" id="A0A917QQG5"/>
<sequence length="367" mass="41030">MTTDLRPIPEFAGINHIWPRGNRLTAIREAALAYRERFLSQGQVTAVKSIDIAAAPYPARFAFQGYSVNANPMISIINRMFVVQFEGFDGKPKTLVWEPTVAAGSAKAPFYRNLQRFAARLGVEKLFVKYYNDPDAVLPGLGLRNSDVDYLSFDHLHVQDVRMIMGSKTVIDGETEPRKPLFPHAKLLVHRKELGTFEAMHPMQSAWYVEGGMDGVDEERLEVFDGDVELGVGVSLLWTPGHTDGNHSLVLNTPDGVWVSSENGMAADSWQPELSKIPGVKQQARFYGREVVLNGNTLEDSLDQYDSMVKEKTMASPSRRDPRWLQIIPSSECAPWKRQWPVVPTYSHGGLNYGTIQAPANSPQSRN</sequence>
<keyword evidence="3" id="KW-0479">Metal-binding</keyword>
<dbReference type="GO" id="GO:0016787">
    <property type="term" value="F:hydrolase activity"/>
    <property type="evidence" value="ECO:0007669"/>
    <property type="project" value="UniProtKB-KW"/>
</dbReference>
<organism evidence="6 7">
    <name type="scientific">Nocardia camponoti</name>
    <dbReference type="NCBI Taxonomy" id="1616106"/>
    <lineage>
        <taxon>Bacteria</taxon>
        <taxon>Bacillati</taxon>
        <taxon>Actinomycetota</taxon>
        <taxon>Actinomycetes</taxon>
        <taxon>Mycobacteriales</taxon>
        <taxon>Nocardiaceae</taxon>
        <taxon>Nocardia</taxon>
    </lineage>
</organism>